<evidence type="ECO:0000256" key="9">
    <source>
        <dbReference type="HAMAP-Rule" id="MF_01454"/>
    </source>
</evidence>
<feature type="binding site" evidence="9">
    <location>
        <begin position="166"/>
        <end position="173"/>
    </location>
    <ligand>
        <name>GTP</name>
        <dbReference type="ChEBI" id="CHEBI:37565"/>
    </ligand>
</feature>
<evidence type="ECO:0000259" key="11">
    <source>
        <dbReference type="PROSITE" id="PS51710"/>
    </source>
</evidence>
<dbReference type="Pfam" id="PF01926">
    <property type="entry name" value="MMR_HSR1"/>
    <property type="match status" value="1"/>
</dbReference>
<dbReference type="NCBIfam" id="TIGR03595">
    <property type="entry name" value="Obg_CgtA_exten"/>
    <property type="match status" value="1"/>
</dbReference>
<dbReference type="NCBIfam" id="TIGR02729">
    <property type="entry name" value="Obg_CgtA"/>
    <property type="match status" value="1"/>
</dbReference>
<feature type="compositionally biased region" description="Basic and acidic residues" evidence="10">
    <location>
        <begin position="452"/>
        <end position="467"/>
    </location>
</feature>
<evidence type="ECO:0000256" key="1">
    <source>
        <dbReference type="ARBA" id="ARBA00001946"/>
    </source>
</evidence>
<evidence type="ECO:0000256" key="4">
    <source>
        <dbReference type="ARBA" id="ARBA00022723"/>
    </source>
</evidence>
<feature type="domain" description="Obg" evidence="13">
    <location>
        <begin position="2"/>
        <end position="159"/>
    </location>
</feature>
<comment type="caution">
    <text evidence="14">The sequence shown here is derived from an EMBL/GenBank/DDBJ whole genome shotgun (WGS) entry which is preliminary data.</text>
</comment>
<dbReference type="PRINTS" id="PR00326">
    <property type="entry name" value="GTP1OBG"/>
</dbReference>
<dbReference type="InterPro" id="IPR014100">
    <property type="entry name" value="GTP-bd_Obg/CgtA"/>
</dbReference>
<evidence type="ECO:0000256" key="3">
    <source>
        <dbReference type="ARBA" id="ARBA00022490"/>
    </source>
</evidence>
<dbReference type="SUPFAM" id="SSF102741">
    <property type="entry name" value="Obg GTP-binding protein C-terminal domain"/>
    <property type="match status" value="1"/>
</dbReference>
<reference evidence="14 15" key="1">
    <citation type="submission" date="2021-03" db="EMBL/GenBank/DDBJ databases">
        <title>Sequencing the genomes of 1000 actinobacteria strains.</title>
        <authorList>
            <person name="Klenk H.-P."/>
        </authorList>
    </citation>
    <scope>NUCLEOTIDE SEQUENCE [LARGE SCALE GENOMIC DNA]</scope>
    <source>
        <strain evidence="14 15">DSM 44580</strain>
    </source>
</reference>
<comment type="subcellular location">
    <subcellularLocation>
        <location evidence="9">Cytoplasm</location>
    </subcellularLocation>
</comment>
<keyword evidence="15" id="KW-1185">Reference proteome</keyword>
<evidence type="ECO:0000256" key="6">
    <source>
        <dbReference type="ARBA" id="ARBA00022801"/>
    </source>
</evidence>
<keyword evidence="3 9" id="KW-0963">Cytoplasm</keyword>
<evidence type="ECO:0000256" key="2">
    <source>
        <dbReference type="ARBA" id="ARBA00007699"/>
    </source>
</evidence>
<feature type="domain" description="OCT" evidence="12">
    <location>
        <begin position="353"/>
        <end position="433"/>
    </location>
</feature>
<evidence type="ECO:0000313" key="14">
    <source>
        <dbReference type="EMBL" id="MBP2474156.1"/>
    </source>
</evidence>
<dbReference type="Pfam" id="PF01018">
    <property type="entry name" value="GTP1_OBG"/>
    <property type="match status" value="1"/>
</dbReference>
<comment type="subunit">
    <text evidence="9">Monomer.</text>
</comment>
<dbReference type="SUPFAM" id="SSF82051">
    <property type="entry name" value="Obg GTP-binding protein N-terminal domain"/>
    <property type="match status" value="1"/>
</dbReference>
<dbReference type="Pfam" id="PF09269">
    <property type="entry name" value="DUF1967"/>
    <property type="match status" value="1"/>
</dbReference>
<feature type="binding site" evidence="9">
    <location>
        <begin position="212"/>
        <end position="215"/>
    </location>
    <ligand>
        <name>GTP</name>
        <dbReference type="ChEBI" id="CHEBI:37565"/>
    </ligand>
</feature>
<dbReference type="InterPro" id="IPR015349">
    <property type="entry name" value="OCT_dom"/>
</dbReference>
<dbReference type="PROSITE" id="PS51881">
    <property type="entry name" value="OCT"/>
    <property type="match status" value="1"/>
</dbReference>
<dbReference type="EC" id="3.6.5.-" evidence="9"/>
<feature type="binding site" evidence="9">
    <location>
        <begin position="316"/>
        <end position="318"/>
    </location>
    <ligand>
        <name>GTP</name>
        <dbReference type="ChEBI" id="CHEBI:37565"/>
    </ligand>
</feature>
<feature type="domain" description="OBG-type G" evidence="11">
    <location>
        <begin position="160"/>
        <end position="335"/>
    </location>
</feature>
<dbReference type="Proteomes" id="UP001519363">
    <property type="component" value="Unassembled WGS sequence"/>
</dbReference>
<keyword evidence="4 9" id="KW-0479">Metal-binding</keyword>
<dbReference type="InterPro" id="IPR006169">
    <property type="entry name" value="GTP1_OBG_dom"/>
</dbReference>
<keyword evidence="7 9" id="KW-0460">Magnesium</keyword>
<dbReference type="Gene3D" id="3.40.50.300">
    <property type="entry name" value="P-loop containing nucleotide triphosphate hydrolases"/>
    <property type="match status" value="1"/>
</dbReference>
<dbReference type="NCBIfam" id="NF008956">
    <property type="entry name" value="PRK12299.1"/>
    <property type="match status" value="1"/>
</dbReference>
<keyword evidence="6 9" id="KW-0378">Hydrolase</keyword>
<dbReference type="NCBIfam" id="NF008955">
    <property type="entry name" value="PRK12297.1"/>
    <property type="match status" value="1"/>
</dbReference>
<dbReference type="RefSeq" id="WP_086788650.1">
    <property type="nucleotide sequence ID" value="NZ_JAGIOO010000001.1"/>
</dbReference>
<dbReference type="HAMAP" id="MF_01454">
    <property type="entry name" value="GTPase_Obg"/>
    <property type="match status" value="1"/>
</dbReference>
<dbReference type="PROSITE" id="PS00905">
    <property type="entry name" value="GTP1_OBG"/>
    <property type="match status" value="1"/>
</dbReference>
<dbReference type="InterPro" id="IPR036346">
    <property type="entry name" value="GTP-bd_prot_GTP1/OBG_C_sf"/>
</dbReference>
<dbReference type="InterPro" id="IPR031167">
    <property type="entry name" value="G_OBG"/>
</dbReference>
<dbReference type="InterPro" id="IPR027417">
    <property type="entry name" value="P-loop_NTPase"/>
</dbReference>
<comment type="function">
    <text evidence="9">An essential GTPase which binds GTP, GDP and possibly (p)ppGpp with moderate affinity, with high nucleotide exchange rates and a fairly low GTP hydrolysis rate. Plays a role in control of the cell cycle, stress response, ribosome biogenesis and in those bacteria that undergo differentiation, in morphogenesis control.</text>
</comment>
<sequence>MSRFVDRVVINAAAGDGGNGCASVHREKFKPLGGPDGGNGGRGGDVVLVVDSNVHTLLDFHFRPNARAGNGKAGAGSHRDGAIGTDLELRVPDGTVVLTEDGEVVADLVGEGTRLVAAQGGRGGLGNAALANRARKAPGFALLGEPGESRSLVLELKSVADAGLVGFPSAGKSSLIAVLSAARPKIADYPFTTLVPNLGVVTAGETVYTVADVPGLIPGASEGRGLGLDFLRHIERCAVLVHVVDCATYEPGRDPVSDVDALENELARYTPSLGTKLEDRPRIVVLNKIDVPDARDLAEMVRPEFEARGLKVFEVSTATREGLRELTFALAKEVEAYRAAQPKQEATRIVLRPKAVDDQGFTVVEDPERPGGFIVRGERPERWVRQTNFDNNEAIGYLADRLNRLGVEVTIAKMGAVPGCPVTIGDMTFDWEPSTPAGIAAMEHAPVSGRGTDARLDQTDRVGAAERKHAKRVRRGLVEVEDFGDDEDNEE</sequence>
<dbReference type="PANTHER" id="PTHR11702">
    <property type="entry name" value="DEVELOPMENTALLY REGULATED GTP-BINDING PROTEIN-RELATED"/>
    <property type="match status" value="1"/>
</dbReference>
<protein>
    <recommendedName>
        <fullName evidence="9">GTPase Obg</fullName>
        <ecNumber evidence="9">3.6.5.-</ecNumber>
    </recommendedName>
    <alternativeName>
        <fullName evidence="9">GTP-binding protein Obg</fullName>
    </alternativeName>
</protein>
<feature type="binding site" evidence="9">
    <location>
        <begin position="191"/>
        <end position="195"/>
    </location>
    <ligand>
        <name>GTP</name>
        <dbReference type="ChEBI" id="CHEBI:37565"/>
    </ligand>
</feature>
<comment type="cofactor">
    <cofactor evidence="1 9">
        <name>Mg(2+)</name>
        <dbReference type="ChEBI" id="CHEBI:18420"/>
    </cofactor>
</comment>
<dbReference type="GO" id="GO:0016787">
    <property type="term" value="F:hydrolase activity"/>
    <property type="evidence" value="ECO:0007669"/>
    <property type="project" value="UniProtKB-KW"/>
</dbReference>
<accession>A0ABS5ACU0</accession>
<feature type="binding site" evidence="9">
    <location>
        <position position="173"/>
    </location>
    <ligand>
        <name>Mg(2+)</name>
        <dbReference type="ChEBI" id="CHEBI:18420"/>
    </ligand>
</feature>
<dbReference type="Gene3D" id="2.70.210.12">
    <property type="entry name" value="GTP1/OBG domain"/>
    <property type="match status" value="1"/>
</dbReference>
<keyword evidence="8 9" id="KW-0342">GTP-binding</keyword>
<evidence type="ECO:0000259" key="13">
    <source>
        <dbReference type="PROSITE" id="PS51883"/>
    </source>
</evidence>
<evidence type="ECO:0000256" key="7">
    <source>
        <dbReference type="ARBA" id="ARBA00022842"/>
    </source>
</evidence>
<dbReference type="SUPFAM" id="SSF52540">
    <property type="entry name" value="P-loop containing nucleoside triphosphate hydrolases"/>
    <property type="match status" value="1"/>
</dbReference>
<evidence type="ECO:0000259" key="12">
    <source>
        <dbReference type="PROSITE" id="PS51881"/>
    </source>
</evidence>
<gene>
    <name evidence="9" type="primary">obg</name>
    <name evidence="14" type="ORF">JOF53_003028</name>
</gene>
<dbReference type="InterPro" id="IPR006073">
    <property type="entry name" value="GTP-bd"/>
</dbReference>
<keyword evidence="5 9" id="KW-0547">Nucleotide-binding</keyword>
<feature type="region of interest" description="Disordered" evidence="10">
    <location>
        <begin position="448"/>
        <end position="468"/>
    </location>
</feature>
<dbReference type="InterPro" id="IPR036726">
    <property type="entry name" value="GTP1_OBG_dom_sf"/>
</dbReference>
<dbReference type="NCBIfam" id="NF008954">
    <property type="entry name" value="PRK12296.1"/>
    <property type="match status" value="1"/>
</dbReference>
<dbReference type="InterPro" id="IPR006074">
    <property type="entry name" value="GTP1-OBG_CS"/>
</dbReference>
<dbReference type="EMBL" id="JAGIOO010000001">
    <property type="protein sequence ID" value="MBP2474156.1"/>
    <property type="molecule type" value="Genomic_DNA"/>
</dbReference>
<proteinExistence type="inferred from homology"/>
<dbReference type="PROSITE" id="PS51883">
    <property type="entry name" value="OBG"/>
    <property type="match status" value="1"/>
</dbReference>
<evidence type="ECO:0000256" key="8">
    <source>
        <dbReference type="ARBA" id="ARBA00023134"/>
    </source>
</evidence>
<feature type="binding site" evidence="9">
    <location>
        <position position="193"/>
    </location>
    <ligand>
        <name>Mg(2+)</name>
        <dbReference type="ChEBI" id="CHEBI:18420"/>
    </ligand>
</feature>
<comment type="similarity">
    <text evidence="2 9">Belongs to the TRAFAC class OBG-HflX-like GTPase superfamily. OBG GTPase family.</text>
</comment>
<name>A0ABS5ACU0_9PSEU</name>
<dbReference type="CDD" id="cd01898">
    <property type="entry name" value="Obg"/>
    <property type="match status" value="1"/>
</dbReference>
<dbReference type="Gene3D" id="3.30.300.350">
    <property type="entry name" value="GTP-binding protein OBG, C-terminal domain"/>
    <property type="match status" value="1"/>
</dbReference>
<evidence type="ECO:0000256" key="10">
    <source>
        <dbReference type="SAM" id="MobiDB-lite"/>
    </source>
</evidence>
<dbReference type="PANTHER" id="PTHR11702:SF31">
    <property type="entry name" value="MITOCHONDRIAL RIBOSOME-ASSOCIATED GTPASE 2"/>
    <property type="match status" value="1"/>
</dbReference>
<dbReference type="InterPro" id="IPR045086">
    <property type="entry name" value="OBG_GTPase"/>
</dbReference>
<evidence type="ECO:0000313" key="15">
    <source>
        <dbReference type="Proteomes" id="UP001519363"/>
    </source>
</evidence>
<dbReference type="PROSITE" id="PS51710">
    <property type="entry name" value="G_OBG"/>
    <property type="match status" value="1"/>
</dbReference>
<organism evidence="14 15">
    <name type="scientific">Crossiella equi</name>
    <dbReference type="NCBI Taxonomy" id="130796"/>
    <lineage>
        <taxon>Bacteria</taxon>
        <taxon>Bacillati</taxon>
        <taxon>Actinomycetota</taxon>
        <taxon>Actinomycetes</taxon>
        <taxon>Pseudonocardiales</taxon>
        <taxon>Pseudonocardiaceae</taxon>
        <taxon>Crossiella</taxon>
    </lineage>
</organism>
<feature type="binding site" evidence="9">
    <location>
        <begin position="287"/>
        <end position="290"/>
    </location>
    <ligand>
        <name>GTP</name>
        <dbReference type="ChEBI" id="CHEBI:37565"/>
    </ligand>
</feature>
<evidence type="ECO:0000256" key="5">
    <source>
        <dbReference type="ARBA" id="ARBA00022741"/>
    </source>
</evidence>